<protein>
    <submittedName>
        <fullName evidence="1">Uncharacterized protein</fullName>
    </submittedName>
</protein>
<dbReference type="EMBL" id="CABFMQ020000090">
    <property type="protein sequence ID" value="VTZ51197.1"/>
    <property type="molecule type" value="Genomic_DNA"/>
</dbReference>
<name>A0A8B6M8T4_METTU</name>
<keyword evidence="2" id="KW-1185">Reference proteome</keyword>
<dbReference type="AlphaFoldDB" id="A0A8B6M8T4"/>
<sequence>MSPTLDLMIAAEGLRVIRYPRLTVKLRRELLLLV</sequence>
<dbReference type="Proteomes" id="UP000485880">
    <property type="component" value="Unassembled WGS sequence"/>
</dbReference>
<accession>A0A8B6M8T4</accession>
<evidence type="ECO:0000313" key="1">
    <source>
        <dbReference type="EMBL" id="VTZ51197.1"/>
    </source>
</evidence>
<organism evidence="1 2">
    <name type="scientific">Methylocella tundrae</name>
    <dbReference type="NCBI Taxonomy" id="227605"/>
    <lineage>
        <taxon>Bacteria</taxon>
        <taxon>Pseudomonadati</taxon>
        <taxon>Pseudomonadota</taxon>
        <taxon>Alphaproteobacteria</taxon>
        <taxon>Hyphomicrobiales</taxon>
        <taxon>Beijerinckiaceae</taxon>
        <taxon>Methylocella</taxon>
    </lineage>
</organism>
<comment type="caution">
    <text evidence="1">The sequence shown here is derived from an EMBL/GenBank/DDBJ whole genome shotgun (WGS) entry which is preliminary data.</text>
</comment>
<evidence type="ECO:0000313" key="2">
    <source>
        <dbReference type="Proteomes" id="UP000485880"/>
    </source>
</evidence>
<gene>
    <name evidence="1" type="ORF">MPC4_320029</name>
</gene>
<proteinExistence type="predicted"/>
<reference evidence="1 2" key="1">
    <citation type="submission" date="2019-05" db="EMBL/GenBank/DDBJ databases">
        <authorList>
            <person name="Farhan Ul Haque M."/>
        </authorList>
    </citation>
    <scope>NUCLEOTIDE SEQUENCE [LARGE SCALE GENOMIC DNA]</scope>
    <source>
        <strain evidence="1">2</strain>
    </source>
</reference>